<organism evidence="3 4">
    <name type="scientific">Rhizomicrobium palustre</name>
    <dbReference type="NCBI Taxonomy" id="189966"/>
    <lineage>
        <taxon>Bacteria</taxon>
        <taxon>Pseudomonadati</taxon>
        <taxon>Pseudomonadota</taxon>
        <taxon>Alphaproteobacteria</taxon>
        <taxon>Micropepsales</taxon>
        <taxon>Micropepsaceae</taxon>
        <taxon>Rhizomicrobium</taxon>
    </lineage>
</organism>
<feature type="region of interest" description="Disordered" evidence="1">
    <location>
        <begin position="70"/>
        <end position="89"/>
    </location>
</feature>
<name>A0A846MYM5_9PROT</name>
<dbReference type="Proteomes" id="UP000570514">
    <property type="component" value="Unassembled WGS sequence"/>
</dbReference>
<feature type="chain" id="PRO_5032897273" description="Secreted protein" evidence="2">
    <location>
        <begin position="22"/>
        <end position="89"/>
    </location>
</feature>
<gene>
    <name evidence="3" type="ORF">FHS83_001721</name>
</gene>
<accession>A0A846MYM5</accession>
<proteinExistence type="predicted"/>
<dbReference type="AlphaFoldDB" id="A0A846MYM5"/>
<evidence type="ECO:0000313" key="4">
    <source>
        <dbReference type="Proteomes" id="UP000570514"/>
    </source>
</evidence>
<comment type="caution">
    <text evidence="3">The sequence shown here is derived from an EMBL/GenBank/DDBJ whole genome shotgun (WGS) entry which is preliminary data.</text>
</comment>
<evidence type="ECO:0008006" key="5">
    <source>
        <dbReference type="Google" id="ProtNLM"/>
    </source>
</evidence>
<evidence type="ECO:0000256" key="1">
    <source>
        <dbReference type="SAM" id="MobiDB-lite"/>
    </source>
</evidence>
<keyword evidence="2" id="KW-0732">Signal</keyword>
<feature type="signal peptide" evidence="2">
    <location>
        <begin position="1"/>
        <end position="21"/>
    </location>
</feature>
<reference evidence="3 4" key="1">
    <citation type="submission" date="2020-03" db="EMBL/GenBank/DDBJ databases">
        <title>Genomic Encyclopedia of Type Strains, Phase IV (KMG-IV): sequencing the most valuable type-strain genomes for metagenomic binning, comparative biology and taxonomic classification.</title>
        <authorList>
            <person name="Goeker M."/>
        </authorList>
    </citation>
    <scope>NUCLEOTIDE SEQUENCE [LARGE SCALE GENOMIC DNA]</scope>
    <source>
        <strain evidence="3 4">DSM 19867</strain>
    </source>
</reference>
<dbReference type="EMBL" id="JAASRM010000001">
    <property type="protein sequence ID" value="NIK88403.1"/>
    <property type="molecule type" value="Genomic_DNA"/>
</dbReference>
<evidence type="ECO:0000313" key="3">
    <source>
        <dbReference type="EMBL" id="NIK88403.1"/>
    </source>
</evidence>
<evidence type="ECO:0000256" key="2">
    <source>
        <dbReference type="SAM" id="SignalP"/>
    </source>
</evidence>
<dbReference type="RefSeq" id="WP_167082583.1">
    <property type="nucleotide sequence ID" value="NZ_BAAADC010000001.1"/>
</dbReference>
<keyword evidence="4" id="KW-1185">Reference proteome</keyword>
<sequence>MMRKVVLAGVLLFGLAAPALADGVDPQAAADEAHLNEVVCKKQPPPVGSRIGEKTVCLTNREWQAKWAAAKRDSQAMQSSTIGAGGAGK</sequence>
<protein>
    <recommendedName>
        <fullName evidence="5">Secreted protein</fullName>
    </recommendedName>
</protein>